<evidence type="ECO:0000313" key="7">
    <source>
        <dbReference type="EMBL" id="LAB71070.1"/>
    </source>
</evidence>
<reference evidence="7" key="2">
    <citation type="journal article" date="2018" name="Biosci. Biotechnol. Biochem.">
        <title>Polysaccharide hydrolase of the hadal zone amphipods Hirondellea gigas.</title>
        <authorList>
            <person name="Kobayashi H."/>
            <person name="Nagahama T."/>
            <person name="Arai W."/>
            <person name="Sasagawa Y."/>
            <person name="Umeda M."/>
            <person name="Hayashi T."/>
            <person name="Nikaido I."/>
            <person name="Watanabe H."/>
            <person name="Oguri K."/>
            <person name="Kitazato H."/>
            <person name="Fujioka K."/>
            <person name="Kido Y."/>
            <person name="Takami H."/>
        </authorList>
    </citation>
    <scope>NUCLEOTIDE SEQUENCE</scope>
    <source>
        <tissue evidence="7">Whole body</tissue>
    </source>
</reference>
<dbReference type="GO" id="GO:0005789">
    <property type="term" value="C:endoplasmic reticulum membrane"/>
    <property type="evidence" value="ECO:0007669"/>
    <property type="project" value="InterPro"/>
</dbReference>
<reference evidence="8" key="1">
    <citation type="submission" date="2017-11" db="EMBL/GenBank/DDBJ databases">
        <title>The sensing device of the deep-sea amphipod.</title>
        <authorList>
            <person name="Kobayashi H."/>
            <person name="Nagahama T."/>
            <person name="Arai W."/>
            <person name="Sasagawa Y."/>
            <person name="Umeda M."/>
            <person name="Hayashi T."/>
            <person name="Nikaido I."/>
            <person name="Watanabe H."/>
            <person name="Oguri K."/>
            <person name="Kitazato H."/>
            <person name="Fujioka K."/>
            <person name="Kido Y."/>
            <person name="Takami H."/>
        </authorList>
    </citation>
    <scope>NUCLEOTIDE SEQUENCE</scope>
    <source>
        <tissue evidence="8">Whole body</tissue>
    </source>
</reference>
<comment type="subcellular location">
    <subcellularLocation>
        <location evidence="1">Membrane</location>
        <topology evidence="1">Multi-pass membrane protein</topology>
    </subcellularLocation>
</comment>
<accession>A0A2P2IAY5</accession>
<protein>
    <submittedName>
        <fullName evidence="7">ORM1-like protein 2</fullName>
    </submittedName>
</protein>
<dbReference type="PIRSF" id="PIRSF018147">
    <property type="entry name" value="ORMDL"/>
    <property type="match status" value="1"/>
</dbReference>
<keyword evidence="4 6" id="KW-1133">Transmembrane helix</keyword>
<keyword evidence="3 6" id="KW-0812">Transmembrane</keyword>
<sequence>MISGGHGEVNPNSTWHNSRGAWLSYITGLVILHVLLLSIPIFSVPIAWTLTNFIHNMMAFLFLHVLKGTPWHLQDQGKARLMTAWEQIDYGRQLTSSRRLLTAIPVVMYLLACFYTKYQFNHFIINSVTLVMVLVPKLPQFHLVRLFGINKY</sequence>
<keyword evidence="5 6" id="KW-0472">Membrane</keyword>
<dbReference type="Pfam" id="PF04061">
    <property type="entry name" value="ORMDL"/>
    <property type="match status" value="1"/>
</dbReference>
<organism evidence="7">
    <name type="scientific">Hirondellea gigas</name>
    <dbReference type="NCBI Taxonomy" id="1518452"/>
    <lineage>
        <taxon>Eukaryota</taxon>
        <taxon>Metazoa</taxon>
        <taxon>Ecdysozoa</taxon>
        <taxon>Arthropoda</taxon>
        <taxon>Crustacea</taxon>
        <taxon>Multicrustacea</taxon>
        <taxon>Malacostraca</taxon>
        <taxon>Eumalacostraca</taxon>
        <taxon>Peracarida</taxon>
        <taxon>Amphipoda</taxon>
        <taxon>Amphilochidea</taxon>
        <taxon>Lysianassida</taxon>
        <taxon>Lysianassidira</taxon>
        <taxon>Lysianassoidea</taxon>
        <taxon>Lysianassidae</taxon>
        <taxon>Hirondellea</taxon>
    </lineage>
</organism>
<comment type="similarity">
    <text evidence="2">Belongs to the ORM family.</text>
</comment>
<evidence type="ECO:0000256" key="6">
    <source>
        <dbReference type="SAM" id="Phobius"/>
    </source>
</evidence>
<dbReference type="GO" id="GO:2000303">
    <property type="term" value="P:regulation of ceramide biosynthetic process"/>
    <property type="evidence" value="ECO:0007669"/>
    <property type="project" value="UniProtKB-ARBA"/>
</dbReference>
<dbReference type="PANTHER" id="PTHR12665">
    <property type="entry name" value="ORMDL PROTEINS"/>
    <property type="match status" value="1"/>
</dbReference>
<proteinExistence type="evidence at transcript level"/>
<evidence type="ECO:0000256" key="1">
    <source>
        <dbReference type="ARBA" id="ARBA00004141"/>
    </source>
</evidence>
<dbReference type="AlphaFoldDB" id="A0A2P2IAY5"/>
<evidence type="ECO:0000256" key="5">
    <source>
        <dbReference type="ARBA" id="ARBA00023136"/>
    </source>
</evidence>
<evidence type="ECO:0000313" key="8">
    <source>
        <dbReference type="EMBL" id="LAC25292.1"/>
    </source>
</evidence>
<evidence type="ECO:0000256" key="2">
    <source>
        <dbReference type="ARBA" id="ARBA00007649"/>
    </source>
</evidence>
<dbReference type="InterPro" id="IPR007203">
    <property type="entry name" value="ORMDL"/>
</dbReference>
<feature type="transmembrane region" description="Helical" evidence="6">
    <location>
        <begin position="100"/>
        <end position="118"/>
    </location>
</feature>
<dbReference type="EMBL" id="IACF01005485">
    <property type="protein sequence ID" value="LAB71070.1"/>
    <property type="molecule type" value="mRNA"/>
</dbReference>
<evidence type="ECO:0000256" key="4">
    <source>
        <dbReference type="ARBA" id="ARBA00022989"/>
    </source>
</evidence>
<dbReference type="EMBL" id="IACT01006154">
    <property type="protein sequence ID" value="LAC25292.1"/>
    <property type="molecule type" value="mRNA"/>
</dbReference>
<name>A0A2P2IAY5_9CRUS</name>
<evidence type="ECO:0000256" key="3">
    <source>
        <dbReference type="ARBA" id="ARBA00022692"/>
    </source>
</evidence>
<feature type="transmembrane region" description="Helical" evidence="6">
    <location>
        <begin position="124"/>
        <end position="144"/>
    </location>
</feature>
<feature type="transmembrane region" description="Helical" evidence="6">
    <location>
        <begin position="22"/>
        <end position="48"/>
    </location>
</feature>